<evidence type="ECO:0000313" key="8">
    <source>
        <dbReference type="EMBL" id="MED6275735.1"/>
    </source>
</evidence>
<dbReference type="PANTHER" id="PTHR23063:SF21">
    <property type="entry name" value="LYSOPHOSPHATIDYLCHOLINE ACYLTRANSFERASE 2"/>
    <property type="match status" value="1"/>
</dbReference>
<keyword evidence="2 7" id="KW-0812">Transmembrane</keyword>
<protein>
    <submittedName>
        <fullName evidence="8">Lysophosphatidylcholine acyltransferase 2</fullName>
    </submittedName>
</protein>
<name>A0ABU7DMN5_9TELE</name>
<evidence type="ECO:0000256" key="4">
    <source>
        <dbReference type="ARBA" id="ARBA00023098"/>
    </source>
</evidence>
<dbReference type="PANTHER" id="PTHR23063">
    <property type="entry name" value="PHOSPHOLIPID ACYLTRANSFERASE"/>
    <property type="match status" value="1"/>
</dbReference>
<evidence type="ECO:0000313" key="9">
    <source>
        <dbReference type="Proteomes" id="UP001352852"/>
    </source>
</evidence>
<evidence type="ECO:0000256" key="6">
    <source>
        <dbReference type="ARBA" id="ARBA00023315"/>
    </source>
</evidence>
<comment type="caution">
    <text evidence="8">The sequence shown here is derived from an EMBL/GenBank/DDBJ whole genome shotgun (WGS) entry which is preliminary data.</text>
</comment>
<evidence type="ECO:0000256" key="2">
    <source>
        <dbReference type="ARBA" id="ARBA00022692"/>
    </source>
</evidence>
<keyword evidence="5 7" id="KW-0472">Membrane</keyword>
<feature type="non-terminal residue" evidence="8">
    <location>
        <position position="195"/>
    </location>
</feature>
<evidence type="ECO:0000256" key="7">
    <source>
        <dbReference type="SAM" id="Phobius"/>
    </source>
</evidence>
<gene>
    <name evidence="8" type="primary">LPCAT2_2</name>
    <name evidence="8" type="ORF">CHARACLAT_029494</name>
</gene>
<proteinExistence type="predicted"/>
<accession>A0ABU7DMN5</accession>
<dbReference type="EMBL" id="JAHUTJ010028773">
    <property type="protein sequence ID" value="MED6275735.1"/>
    <property type="molecule type" value="Genomic_DNA"/>
</dbReference>
<keyword evidence="4" id="KW-0443">Lipid metabolism</keyword>
<feature type="transmembrane region" description="Helical" evidence="7">
    <location>
        <begin position="50"/>
        <end position="70"/>
    </location>
</feature>
<keyword evidence="6 8" id="KW-0012">Acyltransferase</keyword>
<evidence type="ECO:0000256" key="1">
    <source>
        <dbReference type="ARBA" id="ARBA00022679"/>
    </source>
</evidence>
<dbReference type="Proteomes" id="UP001352852">
    <property type="component" value="Unassembled WGS sequence"/>
</dbReference>
<keyword evidence="9" id="KW-1185">Reference proteome</keyword>
<keyword evidence="3 7" id="KW-1133">Transmembrane helix</keyword>
<dbReference type="GO" id="GO:0016746">
    <property type="term" value="F:acyltransferase activity"/>
    <property type="evidence" value="ECO:0007669"/>
    <property type="project" value="UniProtKB-KW"/>
</dbReference>
<sequence>MPPQRVFALPRQQSLLLPAVINPFVQDTKLTKTAVIKCLLLGIFLVPFRVIFMSLVLMVTWPVAFVITFNQPLKGAVEPMTGWRRFMCKRLMAALGRAYYFSMGFRVVVKGKQVSSMEAPILAVAPHSTFFDGIACIVSGLPSTVSRVENLATPIFGRFIRCLQPVLVSRKDPDSRKNTILAIESRAKSEGQWPQ</sequence>
<dbReference type="SUPFAM" id="SSF69593">
    <property type="entry name" value="Glycerol-3-phosphate (1)-acyltransferase"/>
    <property type="match status" value="1"/>
</dbReference>
<reference evidence="8 9" key="1">
    <citation type="submission" date="2021-06" db="EMBL/GenBank/DDBJ databases">
        <authorList>
            <person name="Palmer J.M."/>
        </authorList>
    </citation>
    <scope>NUCLEOTIDE SEQUENCE [LARGE SCALE GENOMIC DNA]</scope>
    <source>
        <strain evidence="8 9">CL_MEX2019</strain>
        <tissue evidence="8">Muscle</tissue>
    </source>
</reference>
<organism evidence="8 9">
    <name type="scientific">Characodon lateralis</name>
    <dbReference type="NCBI Taxonomy" id="208331"/>
    <lineage>
        <taxon>Eukaryota</taxon>
        <taxon>Metazoa</taxon>
        <taxon>Chordata</taxon>
        <taxon>Craniata</taxon>
        <taxon>Vertebrata</taxon>
        <taxon>Euteleostomi</taxon>
        <taxon>Actinopterygii</taxon>
        <taxon>Neopterygii</taxon>
        <taxon>Teleostei</taxon>
        <taxon>Neoteleostei</taxon>
        <taxon>Acanthomorphata</taxon>
        <taxon>Ovalentaria</taxon>
        <taxon>Atherinomorphae</taxon>
        <taxon>Cyprinodontiformes</taxon>
        <taxon>Goodeidae</taxon>
        <taxon>Characodon</taxon>
    </lineage>
</organism>
<evidence type="ECO:0000256" key="5">
    <source>
        <dbReference type="ARBA" id="ARBA00023136"/>
    </source>
</evidence>
<evidence type="ECO:0000256" key="3">
    <source>
        <dbReference type="ARBA" id="ARBA00022989"/>
    </source>
</evidence>
<keyword evidence="1" id="KW-0808">Transferase</keyword>